<keyword evidence="3" id="KW-1185">Reference proteome</keyword>
<accession>A0AAW0R599</accession>
<protein>
    <recommendedName>
        <fullName evidence="4">F-box domain-containing protein</fullName>
    </recommendedName>
</protein>
<proteinExistence type="predicted"/>
<sequence>MSLMEGLPAELRCLLLRSVPDLATLQSFVLSSPVMHAQYREDRNSILRSCLSREMHGYGTDAYANAMSRACEPGSPRSNREIASFLDIYKSASPPGIDSISPDGLCWLAAFHTTVALPLARRYARWSLANLWKASYSPKDVGVCVNEEMHGLSKGEEVRIMKAIYRHEAYNHLFGQHEDQRDGSFTNYDIHGVFFCKFEPWESEAIGCIDVFLRQQYSDMFDRINNRTDATTPDQASVQKRENGATSKPIINPGFNGLNPAGFAKMAESLATLHHIDRIIARGLKSSAWLLQIDNHAKLSSAMQDHLEQLGRDVGSKDDPMRLALGTNAQQFRRMVRSADPRDEAEARRDPIAFLGDYDENTVSPGEGAEVEERPPIAWVRLWKGRYSHLYGDYVPLPVRKWGYVMWDERRWADLGALDLVAKQWKKTPELAERINRNYHWSPIEG</sequence>
<evidence type="ECO:0000256" key="1">
    <source>
        <dbReference type="SAM" id="MobiDB-lite"/>
    </source>
</evidence>
<dbReference type="Proteomes" id="UP001392437">
    <property type="component" value="Unassembled WGS sequence"/>
</dbReference>
<reference evidence="2 3" key="1">
    <citation type="submission" date="2023-01" db="EMBL/GenBank/DDBJ databases">
        <title>Analysis of 21 Apiospora genomes using comparative genomics revels a genus with tremendous synthesis potential of carbohydrate active enzymes and secondary metabolites.</title>
        <authorList>
            <person name="Sorensen T."/>
        </authorList>
    </citation>
    <scope>NUCLEOTIDE SEQUENCE [LARGE SCALE GENOMIC DNA]</scope>
    <source>
        <strain evidence="2 3">CBS 117206</strain>
    </source>
</reference>
<organism evidence="2 3">
    <name type="scientific">Apiospora kogelbergensis</name>
    <dbReference type="NCBI Taxonomy" id="1337665"/>
    <lineage>
        <taxon>Eukaryota</taxon>
        <taxon>Fungi</taxon>
        <taxon>Dikarya</taxon>
        <taxon>Ascomycota</taxon>
        <taxon>Pezizomycotina</taxon>
        <taxon>Sordariomycetes</taxon>
        <taxon>Xylariomycetidae</taxon>
        <taxon>Amphisphaeriales</taxon>
        <taxon>Apiosporaceae</taxon>
        <taxon>Apiospora</taxon>
    </lineage>
</organism>
<evidence type="ECO:0000313" key="2">
    <source>
        <dbReference type="EMBL" id="KAK8124102.1"/>
    </source>
</evidence>
<feature type="region of interest" description="Disordered" evidence="1">
    <location>
        <begin position="226"/>
        <end position="252"/>
    </location>
</feature>
<name>A0AAW0R599_9PEZI</name>
<gene>
    <name evidence="2" type="ORF">PG999_004020</name>
</gene>
<evidence type="ECO:0000313" key="3">
    <source>
        <dbReference type="Proteomes" id="UP001392437"/>
    </source>
</evidence>
<dbReference type="EMBL" id="JAQQWP010000003">
    <property type="protein sequence ID" value="KAK8124102.1"/>
    <property type="molecule type" value="Genomic_DNA"/>
</dbReference>
<dbReference type="AlphaFoldDB" id="A0AAW0R599"/>
<evidence type="ECO:0008006" key="4">
    <source>
        <dbReference type="Google" id="ProtNLM"/>
    </source>
</evidence>
<feature type="compositionally biased region" description="Polar residues" evidence="1">
    <location>
        <begin position="227"/>
        <end position="238"/>
    </location>
</feature>
<comment type="caution">
    <text evidence="2">The sequence shown here is derived from an EMBL/GenBank/DDBJ whole genome shotgun (WGS) entry which is preliminary data.</text>
</comment>